<feature type="region of interest" description="Disordered" evidence="1">
    <location>
        <begin position="208"/>
        <end position="242"/>
    </location>
</feature>
<name>A0ABN8K4Z9_9HYPH</name>
<dbReference type="EMBL" id="CAKXZT010000134">
    <property type="protein sequence ID" value="CAH2403580.1"/>
    <property type="molecule type" value="Genomic_DNA"/>
</dbReference>
<feature type="region of interest" description="Disordered" evidence="1">
    <location>
        <begin position="23"/>
        <end position="43"/>
    </location>
</feature>
<keyword evidence="3" id="KW-1185">Reference proteome</keyword>
<dbReference type="Proteomes" id="UP001153050">
    <property type="component" value="Unassembled WGS sequence"/>
</dbReference>
<evidence type="ECO:0000256" key="1">
    <source>
        <dbReference type="SAM" id="MobiDB-lite"/>
    </source>
</evidence>
<evidence type="ECO:0000313" key="3">
    <source>
        <dbReference type="Proteomes" id="UP001153050"/>
    </source>
</evidence>
<comment type="caution">
    <text evidence="2">The sequence shown here is derived from an EMBL/GenBank/DDBJ whole genome shotgun (WGS) entry which is preliminary data.</text>
</comment>
<proteinExistence type="predicted"/>
<feature type="compositionally biased region" description="Basic and acidic residues" evidence="1">
    <location>
        <begin position="208"/>
        <end position="237"/>
    </location>
</feature>
<evidence type="ECO:0008006" key="4">
    <source>
        <dbReference type="Google" id="ProtNLM"/>
    </source>
</evidence>
<reference evidence="2 3" key="1">
    <citation type="submission" date="2022-03" db="EMBL/GenBank/DDBJ databases">
        <authorList>
            <person name="Brunel B."/>
        </authorList>
    </citation>
    <scope>NUCLEOTIDE SEQUENCE [LARGE SCALE GENOMIC DNA]</scope>
    <source>
        <strain evidence="2">STM5069sample</strain>
    </source>
</reference>
<protein>
    <recommendedName>
        <fullName evidence="4">HARP domain-containing protein</fullName>
    </recommendedName>
</protein>
<evidence type="ECO:0000313" key="2">
    <source>
        <dbReference type="EMBL" id="CAH2403580.1"/>
    </source>
</evidence>
<accession>A0ABN8K4Z9</accession>
<sequence>MAIWIGSPDVPIFSDVRAHELTPRQLPRTRPSRTDTGDRENRCPSKALFNEAIAGDGAMVMKNGNKDDTSGDLHPGATASFPYDRMTVERFRTAFPKARWSDDLKAWFVPGKTAAKRFDRWLAQESPQADIYADRKGRDAYAFDPIVSKYLRLREDRMEVVTPYSRTIIERMREVPFASWDVDRRVWTVPYRSYEQLRRLWSQIEEAAKRNEPEERKKRRIENRGSDKERAARARAAERRRRRYPLDPENLPPFGRPVMTSEYGIVVFVDCDGEPVNPATLRSSYSDVPVASDYVWGRWRPPTLDELVKTWPLRPGAAIERRIWWQPTLDELRVARKAAACRERKRASSAD</sequence>
<organism evidence="2 3">
    <name type="scientific">Mesorhizobium escarrei</name>
    <dbReference type="NCBI Taxonomy" id="666018"/>
    <lineage>
        <taxon>Bacteria</taxon>
        <taxon>Pseudomonadati</taxon>
        <taxon>Pseudomonadota</taxon>
        <taxon>Alphaproteobacteria</taxon>
        <taxon>Hyphomicrobiales</taxon>
        <taxon>Phyllobacteriaceae</taxon>
        <taxon>Mesorhizobium</taxon>
    </lineage>
</organism>
<feature type="compositionally biased region" description="Basic and acidic residues" evidence="1">
    <location>
        <begin position="32"/>
        <end position="43"/>
    </location>
</feature>
<gene>
    <name evidence="2" type="ORF">MES5069_390068</name>
</gene>